<evidence type="ECO:0000313" key="1">
    <source>
        <dbReference type="EMBL" id="VFU34425.1"/>
    </source>
</evidence>
<proteinExistence type="predicted"/>
<gene>
    <name evidence="1" type="ORF">SVIM_LOCUS164689</name>
</gene>
<reference evidence="1" key="1">
    <citation type="submission" date="2019-03" db="EMBL/GenBank/DDBJ databases">
        <authorList>
            <person name="Mank J."/>
            <person name="Almeida P."/>
        </authorList>
    </citation>
    <scope>NUCLEOTIDE SEQUENCE</scope>
    <source>
        <strain evidence="1">78183</strain>
    </source>
</reference>
<organism evidence="1">
    <name type="scientific">Salix viminalis</name>
    <name type="common">Common osier</name>
    <name type="synonym">Basket willow</name>
    <dbReference type="NCBI Taxonomy" id="40686"/>
    <lineage>
        <taxon>Eukaryota</taxon>
        <taxon>Viridiplantae</taxon>
        <taxon>Streptophyta</taxon>
        <taxon>Embryophyta</taxon>
        <taxon>Tracheophyta</taxon>
        <taxon>Spermatophyta</taxon>
        <taxon>Magnoliopsida</taxon>
        <taxon>eudicotyledons</taxon>
        <taxon>Gunneridae</taxon>
        <taxon>Pentapetalae</taxon>
        <taxon>rosids</taxon>
        <taxon>fabids</taxon>
        <taxon>Malpighiales</taxon>
        <taxon>Salicaceae</taxon>
        <taxon>Saliceae</taxon>
        <taxon>Salix</taxon>
    </lineage>
</organism>
<sequence length="110" mass="12423">MSRDSLANIVGLRRPRRLFLWWWQRWKWWSEVGGGDRIVAGASSEERLMVPKKELLLLVGGYSVCVPQSTISVKDTAHLHAGDENGTEFNLRCGLLLISKERKSGESGLE</sequence>
<accession>A0A6N2L0J5</accession>
<dbReference type="EMBL" id="CAADRP010001001">
    <property type="protein sequence ID" value="VFU34425.1"/>
    <property type="molecule type" value="Genomic_DNA"/>
</dbReference>
<protein>
    <submittedName>
        <fullName evidence="1">Uncharacterized protein</fullName>
    </submittedName>
</protein>
<name>A0A6N2L0J5_SALVM</name>
<dbReference type="AlphaFoldDB" id="A0A6N2L0J5"/>